<dbReference type="Proteomes" id="UP000321899">
    <property type="component" value="Unassembled WGS sequence"/>
</dbReference>
<comment type="caution">
    <text evidence="1">The sequence shown here is derived from an EMBL/GenBank/DDBJ whole genome shotgun (WGS) entry which is preliminary data.</text>
</comment>
<dbReference type="RefSeq" id="WP_139450924.1">
    <property type="nucleotide sequence ID" value="NZ_VDMB01000043.1"/>
</dbReference>
<proteinExistence type="predicted"/>
<evidence type="ECO:0000313" key="2">
    <source>
        <dbReference type="Proteomes" id="UP000321899"/>
    </source>
</evidence>
<reference evidence="1 2" key="1">
    <citation type="submission" date="2019-06" db="EMBL/GenBank/DDBJ databases">
        <title>Desulfobotulus mexicanus sp. nov., a novel sulfate-reducing bacterium isolated from the sediment of an alkaline crater lake in Mexico.</title>
        <authorList>
            <person name="Hirschler-Rea A."/>
        </authorList>
    </citation>
    <scope>NUCLEOTIDE SEQUENCE [LARGE SCALE GENOMIC DNA]</scope>
    <source>
        <strain evidence="1 2">PAR22N</strain>
    </source>
</reference>
<evidence type="ECO:0000313" key="1">
    <source>
        <dbReference type="EMBL" id="TYT73211.1"/>
    </source>
</evidence>
<protein>
    <submittedName>
        <fullName evidence="1">Uncharacterized protein</fullName>
    </submittedName>
</protein>
<dbReference type="EMBL" id="VDMB01000043">
    <property type="protein sequence ID" value="TYT73211.1"/>
    <property type="molecule type" value="Genomic_DNA"/>
</dbReference>
<keyword evidence="2" id="KW-1185">Reference proteome</keyword>
<sequence length="799" mass="90206">MSCLKNPPGLFMEKTAGDLSPEALRQRLEIPPGDENLTAFQPFAAGDITCGVENEFQALVEGSAEDVDLPCMIRDSNFFKNILKRSLSGELPEEHAESMKRFLSDNRDQIWENSWVRFPEKKLSAYALHLFHMDLRADKKKSDSPLRSDTHQFVFIHNQETWIRVPVSYLLKLSLADIIGGSPDMHPILKVTASKMMDHFLCDNTSPEVLSFHPVNLTSGKGAADAIAGETLKRFFLCQLLLAHANEAFGLLETGQKAALYFASHPPLRQKALNDMISDGFYRELFMNPCLSGWDQGESKKGYMGLCHEVLSRSQLNAVKKLKECGIITRNLVVLPNTSNICLANNGTHISMGSRRLSRLMADPAAPLGQRDEKWMGDFITKITEHFLPLFVGTYSATPYRLDFEDFHPEQVLGFLPHELDFTHLRMIWRRWKKKAKNHIAGRSLTPFGPPWLDRNIRKAFRFKGDLVPDFRLLDYPVALLSTPSSPALDGSPGNQELLLKDLGDSGAFDPRMSMYLPYRIRPFDKMGFSGFEGRLYSTFPAIGHDMGKAARLQALITALGFQYLLSGRYGHSDIPDTPFVESERRQVIFAAAIGLPTVYFRSDTPNLFLKDLFPLIRETRMSRRYPGYLRVPLPSLMTAFHEKIMQDGAALIEAHGAADLMEDLRMRLVHPGFSASARLQALIQEETGGKRPEKQPAEVFNRAAETCYRTRLKEAHIREAVRYFAEDLSRLENWALFRDAASRDALASITRKGSISGIIASLNRRQGISLFTSKERLSLIQLLILSTYNDKKHFEASP</sequence>
<name>A0A5S5MC03_9BACT</name>
<dbReference type="AlphaFoldDB" id="A0A5S5MC03"/>
<organism evidence="1 2">
    <name type="scientific">Desulfobotulus mexicanus</name>
    <dbReference type="NCBI Taxonomy" id="2586642"/>
    <lineage>
        <taxon>Bacteria</taxon>
        <taxon>Pseudomonadati</taxon>
        <taxon>Thermodesulfobacteriota</taxon>
        <taxon>Desulfobacteria</taxon>
        <taxon>Desulfobacterales</taxon>
        <taxon>Desulfobacteraceae</taxon>
        <taxon>Desulfobotulus</taxon>
    </lineage>
</organism>
<dbReference type="OrthoDB" id="5385891at2"/>
<accession>A0A5S5MC03</accession>
<gene>
    <name evidence="1" type="ORF">FIM25_16320</name>
</gene>